<dbReference type="SUPFAM" id="SSF160113">
    <property type="entry name" value="YegP-like"/>
    <property type="match status" value="1"/>
</dbReference>
<evidence type="ECO:0000256" key="1">
    <source>
        <dbReference type="SAM" id="MobiDB-lite"/>
    </source>
</evidence>
<dbReference type="InterPro" id="IPR010879">
    <property type="entry name" value="DUF1508"/>
</dbReference>
<feature type="region of interest" description="Disordered" evidence="1">
    <location>
        <begin position="32"/>
        <end position="99"/>
    </location>
</feature>
<keyword evidence="5" id="KW-1185">Reference proteome</keyword>
<evidence type="ECO:0000259" key="3">
    <source>
        <dbReference type="Pfam" id="PF20068"/>
    </source>
</evidence>
<dbReference type="Gene3D" id="2.30.29.80">
    <property type="match status" value="1"/>
</dbReference>
<dbReference type="EMBL" id="AOMB01000043">
    <property type="protein sequence ID" value="EMA35683.1"/>
    <property type="molecule type" value="Genomic_DNA"/>
</dbReference>
<evidence type="ECO:0000313" key="4">
    <source>
        <dbReference type="EMBL" id="EMA35683.1"/>
    </source>
</evidence>
<dbReference type="Proteomes" id="UP000011566">
    <property type="component" value="Unassembled WGS sequence"/>
</dbReference>
<dbReference type="Pfam" id="PF07411">
    <property type="entry name" value="DUF1508"/>
    <property type="match status" value="1"/>
</dbReference>
<dbReference type="PATRIC" id="fig|1132509.6.peg.3728"/>
<feature type="compositionally biased region" description="Acidic residues" evidence="1">
    <location>
        <begin position="59"/>
        <end position="80"/>
    </location>
</feature>
<sequence length="160" mass="17653">MEETLFEIEEPRSRAEIARVLGAAAAELAGDGPVTLESDGQSVTVQPPERPTFEVEVEREVEDDATETSIEFEIEWGETGDETRPEADAEEAVDVAPRPPESLARFEVFRDRADEHRWRLVHRNGNIIATSGEGYTTKANALKGARSVMRNAPGAEFVSK</sequence>
<accession>M0LRF9</accession>
<proteinExistence type="predicted"/>
<gene>
    <name evidence="4" type="ORF">C447_16034</name>
</gene>
<evidence type="ECO:0000259" key="2">
    <source>
        <dbReference type="Pfam" id="PF07411"/>
    </source>
</evidence>
<dbReference type="eggNOG" id="arCOG04789">
    <property type="taxonomic scope" value="Archaea"/>
</dbReference>
<dbReference type="eggNOG" id="arCOG06550">
    <property type="taxonomic scope" value="Archaea"/>
</dbReference>
<comment type="caution">
    <text evidence="4">The sequence shown here is derived from an EMBL/GenBank/DDBJ whole genome shotgun (WGS) entry which is preliminary data.</text>
</comment>
<dbReference type="AlphaFoldDB" id="M0LRF9"/>
<dbReference type="InterPro" id="IPR036913">
    <property type="entry name" value="YegP-like_sf"/>
</dbReference>
<dbReference type="NCBIfam" id="TIGR04354">
    <property type="entry name" value="amphi-Trp"/>
    <property type="match status" value="1"/>
</dbReference>
<name>M0LRF9_9EURY</name>
<dbReference type="OrthoDB" id="108721at2157"/>
<organism evidence="4 5">
    <name type="scientific">Halococcus hamelinensis 100A6</name>
    <dbReference type="NCBI Taxonomy" id="1132509"/>
    <lineage>
        <taxon>Archaea</taxon>
        <taxon>Methanobacteriati</taxon>
        <taxon>Methanobacteriota</taxon>
        <taxon>Stenosarchaea group</taxon>
        <taxon>Halobacteria</taxon>
        <taxon>Halobacteriales</taxon>
        <taxon>Halococcaceae</taxon>
        <taxon>Halococcus</taxon>
    </lineage>
</organism>
<reference evidence="4 5" key="1">
    <citation type="journal article" date="2014" name="PLoS Genet.">
        <title>Phylogenetically driven sequencing of extremely halophilic archaea reveals strategies for static and dynamic osmo-response.</title>
        <authorList>
            <person name="Becker E.A."/>
            <person name="Seitzer P.M."/>
            <person name="Tritt A."/>
            <person name="Larsen D."/>
            <person name="Krusor M."/>
            <person name="Yao A.I."/>
            <person name="Wu D."/>
            <person name="Madern D."/>
            <person name="Eisen J.A."/>
            <person name="Darling A.E."/>
            <person name="Facciotti M.T."/>
        </authorList>
    </citation>
    <scope>NUCLEOTIDE SEQUENCE [LARGE SCALE GENOMIC DNA]</scope>
    <source>
        <strain evidence="4 5">100A6</strain>
    </source>
</reference>
<dbReference type="RefSeq" id="WP_007695714.1">
    <property type="nucleotide sequence ID" value="NZ_AJRK01000363.1"/>
</dbReference>
<dbReference type="InterPro" id="IPR027598">
    <property type="entry name" value="Amphi-Trp_dom"/>
</dbReference>
<feature type="domain" description="Amphi-Trp" evidence="3">
    <location>
        <begin position="2"/>
        <end position="84"/>
    </location>
</feature>
<evidence type="ECO:0000313" key="5">
    <source>
        <dbReference type="Proteomes" id="UP000011566"/>
    </source>
</evidence>
<protein>
    <submittedName>
        <fullName evidence="4">Uncharacterized protein</fullName>
    </submittedName>
</protein>
<dbReference type="Pfam" id="PF20068">
    <property type="entry name" value="Amphi-Trp"/>
    <property type="match status" value="1"/>
</dbReference>
<feature type="domain" description="DUF1508" evidence="2">
    <location>
        <begin position="111"/>
        <end position="156"/>
    </location>
</feature>